<feature type="transmembrane region" description="Helical" evidence="6">
    <location>
        <begin position="441"/>
        <end position="460"/>
    </location>
</feature>
<accession>A0A194X0P2</accession>
<evidence type="ECO:0000256" key="3">
    <source>
        <dbReference type="ARBA" id="ARBA00022692"/>
    </source>
</evidence>
<keyword evidence="5 6" id="KW-0472">Membrane</keyword>
<dbReference type="RefSeq" id="XP_018068121.1">
    <property type="nucleotide sequence ID" value="XM_018209607.1"/>
</dbReference>
<keyword evidence="4 6" id="KW-1133">Transmembrane helix</keyword>
<dbReference type="Proteomes" id="UP000070700">
    <property type="component" value="Unassembled WGS sequence"/>
</dbReference>
<dbReference type="AlphaFoldDB" id="A0A194X0P2"/>
<feature type="transmembrane region" description="Helical" evidence="6">
    <location>
        <begin position="69"/>
        <end position="89"/>
    </location>
</feature>
<feature type="transmembrane region" description="Helical" evidence="6">
    <location>
        <begin position="228"/>
        <end position="249"/>
    </location>
</feature>
<reference evidence="7 8" key="1">
    <citation type="submission" date="2015-10" db="EMBL/GenBank/DDBJ databases">
        <title>Full genome of DAOMC 229536 Phialocephala scopiformis, a fungal endophyte of spruce producing the potent anti-insectan compound rugulosin.</title>
        <authorList>
            <consortium name="DOE Joint Genome Institute"/>
            <person name="Walker A.K."/>
            <person name="Frasz S.L."/>
            <person name="Seifert K.A."/>
            <person name="Miller J.D."/>
            <person name="Mondo S.J."/>
            <person name="Labutti K."/>
            <person name="Lipzen A."/>
            <person name="Dockter R."/>
            <person name="Kennedy M."/>
            <person name="Grigoriev I.V."/>
            <person name="Spatafora J.W."/>
        </authorList>
    </citation>
    <scope>NUCLEOTIDE SEQUENCE [LARGE SCALE GENOMIC DNA]</scope>
    <source>
        <strain evidence="7 8">CBS 120377</strain>
    </source>
</reference>
<keyword evidence="3 6" id="KW-0812">Transmembrane</keyword>
<evidence type="ECO:0000313" key="8">
    <source>
        <dbReference type="Proteomes" id="UP000070700"/>
    </source>
</evidence>
<evidence type="ECO:0000256" key="4">
    <source>
        <dbReference type="ARBA" id="ARBA00022989"/>
    </source>
</evidence>
<feature type="transmembrane region" description="Helical" evidence="6">
    <location>
        <begin position="319"/>
        <end position="340"/>
    </location>
</feature>
<protein>
    <submittedName>
        <fullName evidence="7">Amino acid transporter</fullName>
    </submittedName>
</protein>
<organism evidence="7 8">
    <name type="scientific">Mollisia scopiformis</name>
    <name type="common">Conifer needle endophyte fungus</name>
    <name type="synonym">Phialocephala scopiformis</name>
    <dbReference type="NCBI Taxonomy" id="149040"/>
    <lineage>
        <taxon>Eukaryota</taxon>
        <taxon>Fungi</taxon>
        <taxon>Dikarya</taxon>
        <taxon>Ascomycota</taxon>
        <taxon>Pezizomycotina</taxon>
        <taxon>Leotiomycetes</taxon>
        <taxon>Helotiales</taxon>
        <taxon>Mollisiaceae</taxon>
        <taxon>Mollisia</taxon>
    </lineage>
</organism>
<dbReference type="KEGG" id="psco:LY89DRAFT_590709"/>
<proteinExistence type="predicted"/>
<name>A0A194X0P2_MOLSC</name>
<feature type="transmembrane region" description="Helical" evidence="6">
    <location>
        <begin position="116"/>
        <end position="139"/>
    </location>
</feature>
<dbReference type="Gene3D" id="1.20.1740.10">
    <property type="entry name" value="Amino acid/polyamine transporter I"/>
    <property type="match status" value="1"/>
</dbReference>
<feature type="transmembrane region" description="Helical" evidence="6">
    <location>
        <begin position="270"/>
        <end position="292"/>
    </location>
</feature>
<keyword evidence="8" id="KW-1185">Reference proteome</keyword>
<gene>
    <name evidence="7" type="ORF">LY89DRAFT_590709</name>
</gene>
<evidence type="ECO:0000313" key="7">
    <source>
        <dbReference type="EMBL" id="KUJ13766.1"/>
    </source>
</evidence>
<dbReference type="GeneID" id="28819333"/>
<dbReference type="PIRSF" id="PIRSF006060">
    <property type="entry name" value="AA_transporter"/>
    <property type="match status" value="1"/>
</dbReference>
<evidence type="ECO:0000256" key="6">
    <source>
        <dbReference type="SAM" id="Phobius"/>
    </source>
</evidence>
<dbReference type="GO" id="GO:0016020">
    <property type="term" value="C:membrane"/>
    <property type="evidence" value="ECO:0007669"/>
    <property type="project" value="UniProtKB-SubCell"/>
</dbReference>
<dbReference type="InParanoid" id="A0A194X0P2"/>
<evidence type="ECO:0000256" key="5">
    <source>
        <dbReference type="ARBA" id="ARBA00023136"/>
    </source>
</evidence>
<evidence type="ECO:0000256" key="1">
    <source>
        <dbReference type="ARBA" id="ARBA00004141"/>
    </source>
</evidence>
<feature type="transmembrane region" description="Helical" evidence="6">
    <location>
        <begin position="397"/>
        <end position="420"/>
    </location>
</feature>
<keyword evidence="2" id="KW-0813">Transport</keyword>
<feature type="transmembrane region" description="Helical" evidence="6">
    <location>
        <begin position="159"/>
        <end position="179"/>
    </location>
</feature>
<dbReference type="OrthoDB" id="3257095at2759"/>
<feature type="transmembrane region" description="Helical" evidence="6">
    <location>
        <begin position="371"/>
        <end position="391"/>
    </location>
</feature>
<evidence type="ECO:0000256" key="2">
    <source>
        <dbReference type="ARBA" id="ARBA00022448"/>
    </source>
</evidence>
<sequence length="507" mass="55271">MLDIRDPVVLEKRGTELDGRDMYRMGKPPQLRRTFRFSSIFGYSVVLGATWEFSLVIVALSLMNGGTAGGIWIFLAVCVGMFFVVLSMAEMASMAPTAGGQYHWVSEFAPPKHQKFLSYLVGWFAVIGWQAAMASIAFACAQQFEGLIALNLPNYVIQGWHGTLLSIGVVIFAIIWNTILVRKLPLLEGVIVILHVFGFFAFIVVLWVMAPRSDPKVVWTDFQDNGNWGNIGLSCLVGMTGPVITLIGADSACHLSEELKDAAWVLPRSMVATALVNYVMAFVMTVTVMSTLGDVDSILSTTTGQPYIQVVLNATQSRAGTSVMTALVAVLLLFAAVNLVTTSSRQLFAFARDKGLPFSNTLGYVRPGWDIPLNAVLTTLAITTAISLIIIGSSIAFNVIVSIGQVGTVASYIVAIACIARKRIVKEPLLPSRFNLGKAGLAINLIALAFLTLAFVFPFFPAQSHPDAAEMNWNILVTGFTMAISMVYYVFRARFTYRGPVEYVKQL</sequence>
<dbReference type="PANTHER" id="PTHR45649:SF2">
    <property type="entry name" value="ACID PERMEASE, PUTATIVE-RELATED"/>
    <property type="match status" value="1"/>
</dbReference>
<feature type="transmembrane region" description="Helical" evidence="6">
    <location>
        <begin position="186"/>
        <end position="208"/>
    </location>
</feature>
<feature type="transmembrane region" description="Helical" evidence="6">
    <location>
        <begin position="40"/>
        <end position="63"/>
    </location>
</feature>
<dbReference type="Pfam" id="PF13520">
    <property type="entry name" value="AA_permease_2"/>
    <property type="match status" value="1"/>
</dbReference>
<feature type="transmembrane region" description="Helical" evidence="6">
    <location>
        <begin position="472"/>
        <end position="491"/>
    </location>
</feature>
<dbReference type="InterPro" id="IPR002293">
    <property type="entry name" value="AA/rel_permease1"/>
</dbReference>
<dbReference type="GO" id="GO:0022857">
    <property type="term" value="F:transmembrane transporter activity"/>
    <property type="evidence" value="ECO:0007669"/>
    <property type="project" value="InterPro"/>
</dbReference>
<dbReference type="PANTHER" id="PTHR45649">
    <property type="entry name" value="AMINO-ACID PERMEASE BAT1"/>
    <property type="match status" value="1"/>
</dbReference>
<comment type="subcellular location">
    <subcellularLocation>
        <location evidence="1">Membrane</location>
        <topology evidence="1">Multi-pass membrane protein</topology>
    </subcellularLocation>
</comment>
<dbReference type="EMBL" id="KQ947421">
    <property type="protein sequence ID" value="KUJ13766.1"/>
    <property type="molecule type" value="Genomic_DNA"/>
</dbReference>